<evidence type="ECO:0000256" key="12">
    <source>
        <dbReference type="PIRNR" id="PIRNR015601"/>
    </source>
</evidence>
<dbReference type="PANTHER" id="PTHR30027:SF3">
    <property type="entry name" value="16S RRNA (URACIL(1498)-N(3))-METHYLTRANSFERASE"/>
    <property type="match status" value="1"/>
</dbReference>
<reference evidence="15" key="1">
    <citation type="submission" date="2018-01" db="EMBL/GenBank/DDBJ databases">
        <authorList>
            <person name="Yu X.-D."/>
        </authorList>
    </citation>
    <scope>NUCLEOTIDE SEQUENCE</scope>
    <source>
        <strain evidence="15">ZX-21</strain>
    </source>
</reference>
<dbReference type="GO" id="GO:0005737">
    <property type="term" value="C:cytoplasm"/>
    <property type="evidence" value="ECO:0007669"/>
    <property type="project" value="UniProtKB-SubCell"/>
</dbReference>
<dbReference type="InterPro" id="IPR029028">
    <property type="entry name" value="Alpha/beta_knot_MTases"/>
</dbReference>
<dbReference type="InterPro" id="IPR015947">
    <property type="entry name" value="PUA-like_sf"/>
</dbReference>
<evidence type="ECO:0000256" key="3">
    <source>
        <dbReference type="ARBA" id="ARBA00012328"/>
    </source>
</evidence>
<evidence type="ECO:0000256" key="11">
    <source>
        <dbReference type="ARBA" id="ARBA00047944"/>
    </source>
</evidence>
<dbReference type="InterPro" id="IPR006700">
    <property type="entry name" value="RsmE"/>
</dbReference>
<organism evidence="15 16">
    <name type="scientific">Zhongshania marina</name>
    <dbReference type="NCBI Taxonomy" id="2304603"/>
    <lineage>
        <taxon>Bacteria</taxon>
        <taxon>Pseudomonadati</taxon>
        <taxon>Pseudomonadota</taxon>
        <taxon>Gammaproteobacteria</taxon>
        <taxon>Cellvibrionales</taxon>
        <taxon>Spongiibacteraceae</taxon>
        <taxon>Zhongshania</taxon>
    </lineage>
</organism>
<evidence type="ECO:0000256" key="9">
    <source>
        <dbReference type="ARBA" id="ARBA00022691"/>
    </source>
</evidence>
<name>A0A2S4HFE4_9GAMM</name>
<keyword evidence="8 12" id="KW-0808">Transferase</keyword>
<dbReference type="NCBIfam" id="NF008692">
    <property type="entry name" value="PRK11713.1-5"/>
    <property type="match status" value="1"/>
</dbReference>
<evidence type="ECO:0000256" key="4">
    <source>
        <dbReference type="ARBA" id="ARBA00013673"/>
    </source>
</evidence>
<keyword evidence="6 12" id="KW-0698">rRNA processing</keyword>
<dbReference type="PANTHER" id="PTHR30027">
    <property type="entry name" value="RIBOSOMAL RNA SMALL SUBUNIT METHYLTRANSFERASE E"/>
    <property type="match status" value="1"/>
</dbReference>
<accession>A0A2S4HFE4</accession>
<feature type="domain" description="Ribosomal RNA small subunit methyltransferase E methyltransferase" evidence="13">
    <location>
        <begin position="76"/>
        <end position="237"/>
    </location>
</feature>
<evidence type="ECO:0000259" key="14">
    <source>
        <dbReference type="Pfam" id="PF20260"/>
    </source>
</evidence>
<evidence type="ECO:0000313" key="15">
    <source>
        <dbReference type="EMBL" id="POP52706.1"/>
    </source>
</evidence>
<proteinExistence type="inferred from homology"/>
<evidence type="ECO:0000313" key="16">
    <source>
        <dbReference type="Proteomes" id="UP000237222"/>
    </source>
</evidence>
<dbReference type="InterPro" id="IPR046887">
    <property type="entry name" value="RsmE_PUA-like"/>
</dbReference>
<feature type="domain" description="Ribosomal RNA small subunit methyltransferase E PUA-like" evidence="14">
    <location>
        <begin position="20"/>
        <end position="66"/>
    </location>
</feature>
<gene>
    <name evidence="15" type="ORF">C0068_10900</name>
</gene>
<dbReference type="GO" id="GO:0070042">
    <property type="term" value="F:rRNA (uridine-N3-)-methyltransferase activity"/>
    <property type="evidence" value="ECO:0007669"/>
    <property type="project" value="TreeGrafter"/>
</dbReference>
<comment type="catalytic activity">
    <reaction evidence="11 12">
        <text>uridine(1498) in 16S rRNA + S-adenosyl-L-methionine = N(3)-methyluridine(1498) in 16S rRNA + S-adenosyl-L-homocysteine + H(+)</text>
        <dbReference type="Rhea" id="RHEA:42920"/>
        <dbReference type="Rhea" id="RHEA-COMP:10283"/>
        <dbReference type="Rhea" id="RHEA-COMP:10284"/>
        <dbReference type="ChEBI" id="CHEBI:15378"/>
        <dbReference type="ChEBI" id="CHEBI:57856"/>
        <dbReference type="ChEBI" id="CHEBI:59789"/>
        <dbReference type="ChEBI" id="CHEBI:65315"/>
        <dbReference type="ChEBI" id="CHEBI:74502"/>
        <dbReference type="EC" id="2.1.1.193"/>
    </reaction>
</comment>
<dbReference type="NCBIfam" id="TIGR00046">
    <property type="entry name" value="RsmE family RNA methyltransferase"/>
    <property type="match status" value="1"/>
</dbReference>
<evidence type="ECO:0000256" key="7">
    <source>
        <dbReference type="ARBA" id="ARBA00022603"/>
    </source>
</evidence>
<keyword evidence="5 12" id="KW-0963">Cytoplasm</keyword>
<dbReference type="RefSeq" id="WP_103684524.1">
    <property type="nucleotide sequence ID" value="NZ_PQGG01000026.1"/>
</dbReference>
<evidence type="ECO:0000256" key="6">
    <source>
        <dbReference type="ARBA" id="ARBA00022552"/>
    </source>
</evidence>
<dbReference type="Pfam" id="PF20260">
    <property type="entry name" value="PUA_4"/>
    <property type="match status" value="1"/>
</dbReference>
<comment type="subcellular location">
    <subcellularLocation>
        <location evidence="1 12">Cytoplasm</location>
    </subcellularLocation>
</comment>
<dbReference type="Gene3D" id="2.40.240.20">
    <property type="entry name" value="Hypothetical PUA domain-like, domain 1"/>
    <property type="match status" value="1"/>
</dbReference>
<evidence type="ECO:0000256" key="8">
    <source>
        <dbReference type="ARBA" id="ARBA00022679"/>
    </source>
</evidence>
<evidence type="ECO:0000256" key="10">
    <source>
        <dbReference type="ARBA" id="ARBA00025699"/>
    </source>
</evidence>
<protein>
    <recommendedName>
        <fullName evidence="4 12">Ribosomal RNA small subunit methyltransferase E</fullName>
        <ecNumber evidence="3 12">2.1.1.193</ecNumber>
    </recommendedName>
</protein>
<dbReference type="Gene3D" id="3.40.1280.10">
    <property type="match status" value="1"/>
</dbReference>
<evidence type="ECO:0000256" key="1">
    <source>
        <dbReference type="ARBA" id="ARBA00004496"/>
    </source>
</evidence>
<dbReference type="SUPFAM" id="SSF88697">
    <property type="entry name" value="PUA domain-like"/>
    <property type="match status" value="1"/>
</dbReference>
<dbReference type="OrthoDB" id="9815641at2"/>
<dbReference type="CDD" id="cd18084">
    <property type="entry name" value="RsmE-like"/>
    <property type="match status" value="1"/>
</dbReference>
<dbReference type="Proteomes" id="UP000237222">
    <property type="component" value="Unassembled WGS sequence"/>
</dbReference>
<dbReference type="AlphaFoldDB" id="A0A2S4HFE4"/>
<dbReference type="InterPro" id="IPR029026">
    <property type="entry name" value="tRNA_m1G_MTases_N"/>
</dbReference>
<dbReference type="EC" id="2.1.1.193" evidence="3 12"/>
<keyword evidence="7 12" id="KW-0489">Methyltransferase</keyword>
<dbReference type="InterPro" id="IPR046886">
    <property type="entry name" value="RsmE_MTase_dom"/>
</dbReference>
<comment type="caution">
    <text evidence="15">The sequence shown here is derived from an EMBL/GenBank/DDBJ whole genome shotgun (WGS) entry which is preliminary data.</text>
</comment>
<comment type="similarity">
    <text evidence="2 12">Belongs to the RNA methyltransferase RsmE family.</text>
</comment>
<sequence length="245" mass="27204">MRIPRIYVEQSLSLGQQLTLDERAAHYVAQVLRMRAGRELILFNGDGSAYPATISEAGKKAVVCELGDKTLPASPPSPLNIELAIGISKGDRFDWVIQKATELGVRKITPLFTQRVDVKLSGERQEKKQRHWQQIMISACEQSGRNDLVEISDACNINDWCANLGKHLKLVLCPSLNDHNFKENIAAENISLLVGPEGGLSDEEIAYSLKQGFQPLQLGPRVLRTETAPIAAISIVQYRWGDMGW</sequence>
<dbReference type="PIRSF" id="PIRSF015601">
    <property type="entry name" value="MTase_slr0722"/>
    <property type="match status" value="1"/>
</dbReference>
<dbReference type="EMBL" id="PQGG01000026">
    <property type="protein sequence ID" value="POP52706.1"/>
    <property type="molecule type" value="Genomic_DNA"/>
</dbReference>
<dbReference type="Pfam" id="PF04452">
    <property type="entry name" value="Methyltrans_RNA"/>
    <property type="match status" value="1"/>
</dbReference>
<dbReference type="GO" id="GO:0070475">
    <property type="term" value="P:rRNA base methylation"/>
    <property type="evidence" value="ECO:0007669"/>
    <property type="project" value="TreeGrafter"/>
</dbReference>
<dbReference type="SUPFAM" id="SSF75217">
    <property type="entry name" value="alpha/beta knot"/>
    <property type="match status" value="1"/>
</dbReference>
<evidence type="ECO:0000256" key="5">
    <source>
        <dbReference type="ARBA" id="ARBA00022490"/>
    </source>
</evidence>
<evidence type="ECO:0000256" key="2">
    <source>
        <dbReference type="ARBA" id="ARBA00005528"/>
    </source>
</evidence>
<comment type="function">
    <text evidence="10 12">Specifically methylates the N3 position of the uracil ring of uridine 1498 (m3U1498) in 16S rRNA. Acts on the fully assembled 30S ribosomal subunit.</text>
</comment>
<evidence type="ECO:0000259" key="13">
    <source>
        <dbReference type="Pfam" id="PF04452"/>
    </source>
</evidence>
<keyword evidence="9 12" id="KW-0949">S-adenosyl-L-methionine</keyword>